<keyword evidence="12" id="KW-1185">Reference proteome</keyword>
<dbReference type="Proteomes" id="UP000094527">
    <property type="component" value="Unassembled WGS sequence"/>
</dbReference>
<dbReference type="GO" id="GO:0017119">
    <property type="term" value="C:Golgi transport complex"/>
    <property type="evidence" value="ECO:0007669"/>
    <property type="project" value="TreeGrafter"/>
</dbReference>
<dbReference type="EMBL" id="LJIJ01001601">
    <property type="protein sequence ID" value="ODM91295.1"/>
    <property type="molecule type" value="Genomic_DNA"/>
</dbReference>
<protein>
    <recommendedName>
        <fullName evidence="3">Conserved oligomeric Golgi complex subunit 3</fullName>
    </recommendedName>
    <alternativeName>
        <fullName evidence="8">Component of oligomeric Golgi complex 3</fullName>
    </alternativeName>
</protein>
<keyword evidence="4" id="KW-0813">Transport</keyword>
<sequence>MATSASSGGGSTDPLKKYKQRIALYEAADEPLAPLTPSQRQFILDLTHGANDREIPKHLKHIPPKRTVEVVGIDQSLKGVNFDKFKFQTKHEFNEWFSNVETEVSEHEDQDIVQYIEMLEDIQKQIKDVHDQTSSALDDLKTLEENYHFVSNKTNSLHTSCQQLIEEQKLLEVVAKDIDENLGHFLQLDKVASKLSVPSLLVTSDAFFSILDQIDVSLSFMVHNPSFKESSVYTAKFKHCLNRAVSLIKSEVHKTLQDTTTQINIAVIQQNVKVPPSAISSISSAAIFPIVYGKFSAGVAKLKKVFAEVEKRRNGWPEYTELFNEIQQSFLRERSNLLNASVWATVTELTNRGKTGVDLCSTVRTGCLFCINISQDEFRLFGDFFHPSFTANFDEFMENLCLPIYDTLRPLLIKIQHLETLAEMCTILRIEMLQEHASNNPQGLGAVVRIIEQLLQDTQERLVYRASIYISTDIRNYNPGPGDIAYPEKLEMMEQIAESLEQNNEPRPLVRSNSQTSVVSLSSVTSQEVASISSAAALQIPRPMKTSSSPADLHGMWFPSVRRTLLCLSKLYRCLDKAIFQGLSQEALTACIANLTVAAQAISTRKTVVDGQLFEIKHLLILREQIAPFQTDFAVKEMSLDFSRVKIAALSFLQKKKQLFSLGSNNSLLEFIVDGTPQVKEYFLDSKKEVDKQLKYTCELFINHCTQILIGPLKSFVNKALKIIEAQKEKPDVVLSQQSFALPNVVSQLVHDSVESLKSKLPFIHRSMKLYLANRETEFILFRPIKNNVLNGFLQMENINPCELRRSTDCMSNTRSCKCIDIKCYDSELD</sequence>
<reference evidence="11 12" key="1">
    <citation type="journal article" date="2016" name="Genome Biol. Evol.">
        <title>Gene Family Evolution Reflects Adaptation to Soil Environmental Stressors in the Genome of the Collembolan Orchesella cincta.</title>
        <authorList>
            <person name="Faddeeva-Vakhrusheva A."/>
            <person name="Derks M.F."/>
            <person name="Anvar S.Y."/>
            <person name="Agamennone V."/>
            <person name="Suring W."/>
            <person name="Smit S."/>
            <person name="van Straalen N.M."/>
            <person name="Roelofs D."/>
        </authorList>
    </citation>
    <scope>NUCLEOTIDE SEQUENCE [LARGE SCALE GENOMIC DNA]</scope>
    <source>
        <tissue evidence="11">Mixed pool</tissue>
    </source>
</reference>
<name>A0A1D2MEA6_ORCCI</name>
<evidence type="ECO:0000313" key="12">
    <source>
        <dbReference type="Proteomes" id="UP000094527"/>
    </source>
</evidence>
<keyword evidence="5" id="KW-0653">Protein transport</keyword>
<evidence type="ECO:0000256" key="1">
    <source>
        <dbReference type="ARBA" id="ARBA00004395"/>
    </source>
</evidence>
<accession>A0A1D2MEA6</accession>
<dbReference type="PANTHER" id="PTHR13302">
    <property type="entry name" value="CONSERVED OLIGOMERIC GOLGI COMPLEX COMPONENT 3"/>
    <property type="match status" value="1"/>
</dbReference>
<dbReference type="STRING" id="48709.A0A1D2MEA6"/>
<dbReference type="GO" id="GO:0007030">
    <property type="term" value="P:Golgi organization"/>
    <property type="evidence" value="ECO:0007669"/>
    <property type="project" value="TreeGrafter"/>
</dbReference>
<evidence type="ECO:0000256" key="4">
    <source>
        <dbReference type="ARBA" id="ARBA00022448"/>
    </source>
</evidence>
<dbReference type="GO" id="GO:0005801">
    <property type="term" value="C:cis-Golgi network"/>
    <property type="evidence" value="ECO:0007669"/>
    <property type="project" value="InterPro"/>
</dbReference>
<gene>
    <name evidence="11" type="ORF">Ocin01_15387</name>
</gene>
<evidence type="ECO:0000256" key="3">
    <source>
        <dbReference type="ARBA" id="ARBA00020976"/>
    </source>
</evidence>
<evidence type="ECO:0000256" key="5">
    <source>
        <dbReference type="ARBA" id="ARBA00022927"/>
    </source>
</evidence>
<dbReference type="InterPro" id="IPR007265">
    <property type="entry name" value="COG_su3"/>
</dbReference>
<dbReference type="GO" id="GO:0006891">
    <property type="term" value="P:intra-Golgi vesicle-mediated transport"/>
    <property type="evidence" value="ECO:0007669"/>
    <property type="project" value="TreeGrafter"/>
</dbReference>
<evidence type="ECO:0000256" key="7">
    <source>
        <dbReference type="ARBA" id="ARBA00023136"/>
    </source>
</evidence>
<evidence type="ECO:0000256" key="6">
    <source>
        <dbReference type="ARBA" id="ARBA00023034"/>
    </source>
</evidence>
<evidence type="ECO:0000256" key="8">
    <source>
        <dbReference type="ARBA" id="ARBA00031339"/>
    </source>
</evidence>
<dbReference type="Pfam" id="PF20671">
    <property type="entry name" value="COG3_C"/>
    <property type="match status" value="1"/>
</dbReference>
<dbReference type="InterPro" id="IPR048320">
    <property type="entry name" value="COG3_N"/>
</dbReference>
<dbReference type="AlphaFoldDB" id="A0A1D2MEA6"/>
<dbReference type="GO" id="GO:0000139">
    <property type="term" value="C:Golgi membrane"/>
    <property type="evidence" value="ECO:0007669"/>
    <property type="project" value="UniProtKB-SubCell"/>
</dbReference>
<evidence type="ECO:0000313" key="11">
    <source>
        <dbReference type="EMBL" id="ODM91295.1"/>
    </source>
</evidence>
<evidence type="ECO:0000256" key="2">
    <source>
        <dbReference type="ARBA" id="ARBA00009936"/>
    </source>
</evidence>
<comment type="caution">
    <text evidence="11">The sequence shown here is derived from an EMBL/GenBank/DDBJ whole genome shotgun (WGS) entry which is preliminary data.</text>
</comment>
<dbReference type="OrthoDB" id="296793at2759"/>
<feature type="domain" description="Conserved oligomeric Golgi complex subunit 3 N-terminal" evidence="9">
    <location>
        <begin position="114"/>
        <end position="257"/>
    </location>
</feature>
<keyword evidence="7" id="KW-0472">Membrane</keyword>
<dbReference type="InterPro" id="IPR048685">
    <property type="entry name" value="COG3_C"/>
</dbReference>
<dbReference type="PANTHER" id="PTHR13302:SF8">
    <property type="entry name" value="CONSERVED OLIGOMERIC GOLGI COMPLEX SUBUNIT 3"/>
    <property type="match status" value="1"/>
</dbReference>
<dbReference type="GO" id="GO:0006886">
    <property type="term" value="P:intracellular protein transport"/>
    <property type="evidence" value="ECO:0007669"/>
    <property type="project" value="InterPro"/>
</dbReference>
<proteinExistence type="inferred from homology"/>
<comment type="similarity">
    <text evidence="2">Belongs to the COG3 family.</text>
</comment>
<evidence type="ECO:0000259" key="10">
    <source>
        <dbReference type="Pfam" id="PF20671"/>
    </source>
</evidence>
<evidence type="ECO:0000259" key="9">
    <source>
        <dbReference type="Pfam" id="PF04136"/>
    </source>
</evidence>
<dbReference type="Pfam" id="PF04136">
    <property type="entry name" value="COG3_N"/>
    <property type="match status" value="1"/>
</dbReference>
<dbReference type="OMA" id="DEFELWG"/>
<comment type="subcellular location">
    <subcellularLocation>
        <location evidence="1">Golgi apparatus membrane</location>
        <topology evidence="1">Peripheral membrane protein</topology>
    </subcellularLocation>
</comment>
<feature type="domain" description="Conserved oligomeric Golgi complex subunit 3 C-terminal" evidence="10">
    <location>
        <begin position="290"/>
        <end position="645"/>
    </location>
</feature>
<keyword evidence="6" id="KW-0333">Golgi apparatus</keyword>
<organism evidence="11 12">
    <name type="scientific">Orchesella cincta</name>
    <name type="common">Springtail</name>
    <name type="synonym">Podura cincta</name>
    <dbReference type="NCBI Taxonomy" id="48709"/>
    <lineage>
        <taxon>Eukaryota</taxon>
        <taxon>Metazoa</taxon>
        <taxon>Ecdysozoa</taxon>
        <taxon>Arthropoda</taxon>
        <taxon>Hexapoda</taxon>
        <taxon>Collembola</taxon>
        <taxon>Entomobryomorpha</taxon>
        <taxon>Entomobryoidea</taxon>
        <taxon>Orchesellidae</taxon>
        <taxon>Orchesellinae</taxon>
        <taxon>Orchesella</taxon>
    </lineage>
</organism>